<dbReference type="RefSeq" id="WP_153249496.1">
    <property type="nucleotide sequence ID" value="NZ_CP044205.1"/>
</dbReference>
<gene>
    <name evidence="7" type="ORF">F6R98_13525</name>
</gene>
<dbReference type="FunCoup" id="A0A5Q0BI65">
    <property type="interactions" value="146"/>
</dbReference>
<evidence type="ECO:0000256" key="6">
    <source>
        <dbReference type="SAM" id="Phobius"/>
    </source>
</evidence>
<dbReference type="Gene3D" id="1.10.10.10">
    <property type="entry name" value="Winged helix-like DNA-binding domain superfamily/Winged helix DNA-binding domain"/>
    <property type="match status" value="1"/>
</dbReference>
<dbReference type="InterPro" id="IPR036388">
    <property type="entry name" value="WH-like_DNA-bd_sf"/>
</dbReference>
<dbReference type="GO" id="GO:0005886">
    <property type="term" value="C:plasma membrane"/>
    <property type="evidence" value="ECO:0007669"/>
    <property type="project" value="UniProtKB-SubCell"/>
</dbReference>
<dbReference type="Pfam" id="PF03631">
    <property type="entry name" value="Virul_fac_BrkB"/>
    <property type="match status" value="1"/>
</dbReference>
<reference evidence="7 8" key="1">
    <citation type="submission" date="2019-09" db="EMBL/GenBank/DDBJ databases">
        <title>Ecophysiology of the spiral-shaped methanotroph Methylospira mobilis as revealed by the complete genome sequence.</title>
        <authorList>
            <person name="Oshkin I.Y."/>
            <person name="Dedysh S.N."/>
            <person name="Miroshnikov K."/>
            <person name="Danilova O.V."/>
            <person name="Hakobyan A."/>
            <person name="Liesack W."/>
        </authorList>
    </citation>
    <scope>NUCLEOTIDE SEQUENCE [LARGE SCALE GENOMIC DNA]</scope>
    <source>
        <strain evidence="7 8">Shm1</strain>
    </source>
</reference>
<feature type="transmembrane region" description="Helical" evidence="6">
    <location>
        <begin position="251"/>
        <end position="275"/>
    </location>
</feature>
<accession>A0A5Q0BI65</accession>
<evidence type="ECO:0000256" key="4">
    <source>
        <dbReference type="ARBA" id="ARBA00022989"/>
    </source>
</evidence>
<feature type="transmembrane region" description="Helical" evidence="6">
    <location>
        <begin position="217"/>
        <end position="239"/>
    </location>
</feature>
<name>A0A5Q0BI65_9GAMM</name>
<evidence type="ECO:0000313" key="8">
    <source>
        <dbReference type="Proteomes" id="UP000325755"/>
    </source>
</evidence>
<feature type="transmembrane region" description="Helical" evidence="6">
    <location>
        <begin position="103"/>
        <end position="125"/>
    </location>
</feature>
<dbReference type="InterPro" id="IPR017039">
    <property type="entry name" value="Virul_fac_BrkB"/>
</dbReference>
<evidence type="ECO:0000256" key="5">
    <source>
        <dbReference type="ARBA" id="ARBA00023136"/>
    </source>
</evidence>
<evidence type="ECO:0000256" key="3">
    <source>
        <dbReference type="ARBA" id="ARBA00022692"/>
    </source>
</evidence>
<keyword evidence="4 6" id="KW-1133">Transmembrane helix</keyword>
<comment type="subcellular location">
    <subcellularLocation>
        <location evidence="1">Cell membrane</location>
        <topology evidence="1">Multi-pass membrane protein</topology>
    </subcellularLocation>
</comment>
<sequence length="435" mass="48377">MYSIRCSEQAYSHLSTVSAKVVVWSRALIRSVNEDGLNYRASSLAYRSLLSLIPGLAIIFSLLKIFGQEEYLKPFLIHIFEPLGVEAPILISKLMDFVGGVNVGVLGFVGLISLLYMIVSMFMEIESAFNHIWRIKKKVNLGMRAGEYLSITLLGPVFVFSAAGLSSYIPGNSAIHELLGREPYNTLLNLGDKLYSVFLVIVVFSFIYVYTLKPLVLWKAALFGGVIGGIAWKITGYWFSVFITMSANYHAIYSNLLMIILFMMWLQLSWLMLLLGGQSAMFFQYPYRLGGGYQPLNPCGHAKEWLGLAIMVLVARAFINKDRPLTLDALEKSMSLPKELLEETLDILQQNGLLVETAGSDAGYLPVRDIAGITILEIVRSMRMDRDSAVLINKHGVMPPMVANVIDIFDEAAAKTAVASLSLREMVTRNSIDVN</sequence>
<dbReference type="AlphaFoldDB" id="A0A5Q0BI65"/>
<evidence type="ECO:0000256" key="1">
    <source>
        <dbReference type="ARBA" id="ARBA00004651"/>
    </source>
</evidence>
<dbReference type="SUPFAM" id="SSF46785">
    <property type="entry name" value="Winged helix' DNA-binding domain"/>
    <property type="match status" value="1"/>
</dbReference>
<dbReference type="InParanoid" id="A0A5Q0BI65"/>
<keyword evidence="3 6" id="KW-0812">Transmembrane</keyword>
<feature type="transmembrane region" description="Helical" evidence="6">
    <location>
        <begin position="194"/>
        <end position="210"/>
    </location>
</feature>
<dbReference type="InterPro" id="IPR036390">
    <property type="entry name" value="WH_DNA-bd_sf"/>
</dbReference>
<evidence type="ECO:0000256" key="2">
    <source>
        <dbReference type="ARBA" id="ARBA00022475"/>
    </source>
</evidence>
<dbReference type="NCBIfam" id="TIGR00765">
    <property type="entry name" value="yihY_not_rbn"/>
    <property type="match status" value="1"/>
</dbReference>
<organism evidence="7 8">
    <name type="scientific">Candidatus Methylospira mobilis</name>
    <dbReference type="NCBI Taxonomy" id="1808979"/>
    <lineage>
        <taxon>Bacteria</taxon>
        <taxon>Pseudomonadati</taxon>
        <taxon>Pseudomonadota</taxon>
        <taxon>Gammaproteobacteria</taxon>
        <taxon>Methylococcales</taxon>
        <taxon>Methylococcaceae</taxon>
        <taxon>Candidatus Methylospira</taxon>
    </lineage>
</organism>
<proteinExistence type="predicted"/>
<keyword evidence="2" id="KW-1003">Cell membrane</keyword>
<protein>
    <submittedName>
        <fullName evidence="7">YihY family inner membrane protein</fullName>
    </submittedName>
</protein>
<dbReference type="KEGG" id="mmob:F6R98_13525"/>
<keyword evidence="8" id="KW-1185">Reference proteome</keyword>
<dbReference type="PANTHER" id="PTHR30213">
    <property type="entry name" value="INNER MEMBRANE PROTEIN YHJD"/>
    <property type="match status" value="1"/>
</dbReference>
<evidence type="ECO:0000313" key="7">
    <source>
        <dbReference type="EMBL" id="QFY43513.1"/>
    </source>
</evidence>
<keyword evidence="5 6" id="KW-0472">Membrane</keyword>
<dbReference type="Proteomes" id="UP000325755">
    <property type="component" value="Chromosome"/>
</dbReference>
<dbReference type="EMBL" id="CP044205">
    <property type="protein sequence ID" value="QFY43513.1"/>
    <property type="molecule type" value="Genomic_DNA"/>
</dbReference>
<dbReference type="OrthoDB" id="9808671at2"/>
<feature type="transmembrane region" description="Helical" evidence="6">
    <location>
        <begin position="44"/>
        <end position="63"/>
    </location>
</feature>
<dbReference type="PANTHER" id="PTHR30213:SF0">
    <property type="entry name" value="UPF0761 MEMBRANE PROTEIN YIHY"/>
    <property type="match status" value="1"/>
</dbReference>